<dbReference type="SUPFAM" id="SSF143422">
    <property type="entry name" value="Transposase IS200-like"/>
    <property type="match status" value="1"/>
</dbReference>
<protein>
    <submittedName>
        <fullName evidence="2">Transposase</fullName>
    </submittedName>
</protein>
<dbReference type="Gene3D" id="3.30.70.1290">
    <property type="entry name" value="Transposase IS200-like"/>
    <property type="match status" value="1"/>
</dbReference>
<dbReference type="GO" id="GO:0043565">
    <property type="term" value="F:sequence-specific DNA binding"/>
    <property type="evidence" value="ECO:0007669"/>
    <property type="project" value="TreeGrafter"/>
</dbReference>
<reference evidence="2 3" key="1">
    <citation type="submission" date="2018-04" db="EMBL/GenBank/DDBJ databases">
        <title>Pseudomonas sp. nov., isolated from mangrove soil.</title>
        <authorList>
            <person name="Chen C."/>
        </authorList>
    </citation>
    <scope>NUCLEOTIDE SEQUENCE [LARGE SCALE GENOMIC DNA]</scope>
    <source>
        <strain evidence="2 3">TC-11</strain>
    </source>
</reference>
<accession>A0A2T5PE59</accession>
<dbReference type="GO" id="GO:0006313">
    <property type="term" value="P:DNA transposition"/>
    <property type="evidence" value="ECO:0007669"/>
    <property type="project" value="InterPro"/>
</dbReference>
<dbReference type="GO" id="GO:0004803">
    <property type="term" value="F:transposase activity"/>
    <property type="evidence" value="ECO:0007669"/>
    <property type="project" value="InterPro"/>
</dbReference>
<name>A0A2T5PE59_9PSED</name>
<sequence>MPNYRRARVPGATYFFTVNLRDRSSDLLIREVDLLREAVRAVRARHPFHIDAWVVLPEHMHCMWTLPPGDADFAVRWKAIKFAFAKRLPINESRTLKQQHRRERGIWQRRYWEHLIRDEQDYQRHFDYIHFNPLKHGYVARLADWPYSSFHRAVAMGVYPEDWCLAAEQLDGAYGESAEFNNHRNGG</sequence>
<evidence type="ECO:0000259" key="1">
    <source>
        <dbReference type="SMART" id="SM01321"/>
    </source>
</evidence>
<proteinExistence type="predicted"/>
<keyword evidence="3" id="KW-1185">Reference proteome</keyword>
<dbReference type="NCBIfam" id="NF047646">
    <property type="entry name" value="REP_Tyr_transpos"/>
    <property type="match status" value="1"/>
</dbReference>
<evidence type="ECO:0000313" key="3">
    <source>
        <dbReference type="Proteomes" id="UP000244064"/>
    </source>
</evidence>
<gene>
    <name evidence="2" type="ORF">DBO85_02730</name>
</gene>
<dbReference type="PANTHER" id="PTHR36966">
    <property type="entry name" value="REP-ASSOCIATED TYROSINE TRANSPOSASE"/>
    <property type="match status" value="1"/>
</dbReference>
<feature type="domain" description="Transposase IS200-like" evidence="1">
    <location>
        <begin position="9"/>
        <end position="132"/>
    </location>
</feature>
<dbReference type="EMBL" id="QASN01000003">
    <property type="protein sequence ID" value="PTU76013.1"/>
    <property type="molecule type" value="Genomic_DNA"/>
</dbReference>
<dbReference type="PANTHER" id="PTHR36966:SF1">
    <property type="entry name" value="REP-ASSOCIATED TYROSINE TRANSPOSASE"/>
    <property type="match status" value="1"/>
</dbReference>
<dbReference type="RefSeq" id="WP_108105068.1">
    <property type="nucleotide sequence ID" value="NZ_QASN01000003.1"/>
</dbReference>
<dbReference type="InterPro" id="IPR002686">
    <property type="entry name" value="Transposase_17"/>
</dbReference>
<organism evidence="2 3">
    <name type="scientific">Pseudomonas mangrovi</name>
    <dbReference type="NCBI Taxonomy" id="2161748"/>
    <lineage>
        <taxon>Bacteria</taxon>
        <taxon>Pseudomonadati</taxon>
        <taxon>Pseudomonadota</taxon>
        <taxon>Gammaproteobacteria</taxon>
        <taxon>Pseudomonadales</taxon>
        <taxon>Pseudomonadaceae</taxon>
        <taxon>Pseudomonas</taxon>
    </lineage>
</organism>
<evidence type="ECO:0000313" key="2">
    <source>
        <dbReference type="EMBL" id="PTU76013.1"/>
    </source>
</evidence>
<dbReference type="InterPro" id="IPR036515">
    <property type="entry name" value="Transposase_17_sf"/>
</dbReference>
<dbReference type="SMART" id="SM01321">
    <property type="entry name" value="Y1_Tnp"/>
    <property type="match status" value="1"/>
</dbReference>
<comment type="caution">
    <text evidence="2">The sequence shown here is derived from an EMBL/GenBank/DDBJ whole genome shotgun (WGS) entry which is preliminary data.</text>
</comment>
<dbReference type="OrthoDB" id="9794403at2"/>
<dbReference type="AlphaFoldDB" id="A0A2T5PE59"/>
<dbReference type="Proteomes" id="UP000244064">
    <property type="component" value="Unassembled WGS sequence"/>
</dbReference>
<dbReference type="InterPro" id="IPR052715">
    <property type="entry name" value="RAYT_transposase"/>
</dbReference>